<organism evidence="1 2">
    <name type="scientific">Mycena albidolilacea</name>
    <dbReference type="NCBI Taxonomy" id="1033008"/>
    <lineage>
        <taxon>Eukaryota</taxon>
        <taxon>Fungi</taxon>
        <taxon>Dikarya</taxon>
        <taxon>Basidiomycota</taxon>
        <taxon>Agaricomycotina</taxon>
        <taxon>Agaricomycetes</taxon>
        <taxon>Agaricomycetidae</taxon>
        <taxon>Agaricales</taxon>
        <taxon>Marasmiineae</taxon>
        <taxon>Mycenaceae</taxon>
        <taxon>Mycena</taxon>
    </lineage>
</organism>
<reference evidence="1" key="1">
    <citation type="submission" date="2023-03" db="EMBL/GenBank/DDBJ databases">
        <title>Massive genome expansion in bonnet fungi (Mycena s.s.) driven by repeated elements and novel gene families across ecological guilds.</title>
        <authorList>
            <consortium name="Lawrence Berkeley National Laboratory"/>
            <person name="Harder C.B."/>
            <person name="Miyauchi S."/>
            <person name="Viragh M."/>
            <person name="Kuo A."/>
            <person name="Thoen E."/>
            <person name="Andreopoulos B."/>
            <person name="Lu D."/>
            <person name="Skrede I."/>
            <person name="Drula E."/>
            <person name="Henrissat B."/>
            <person name="Morin E."/>
            <person name="Kohler A."/>
            <person name="Barry K."/>
            <person name="LaButti K."/>
            <person name="Morin E."/>
            <person name="Salamov A."/>
            <person name="Lipzen A."/>
            <person name="Mereny Z."/>
            <person name="Hegedus B."/>
            <person name="Baldrian P."/>
            <person name="Stursova M."/>
            <person name="Weitz H."/>
            <person name="Taylor A."/>
            <person name="Grigoriev I.V."/>
            <person name="Nagy L.G."/>
            <person name="Martin F."/>
            <person name="Kauserud H."/>
        </authorList>
    </citation>
    <scope>NUCLEOTIDE SEQUENCE</scope>
    <source>
        <strain evidence="1">CBHHK002</strain>
    </source>
</reference>
<proteinExistence type="predicted"/>
<dbReference type="AlphaFoldDB" id="A0AAD6ZU14"/>
<evidence type="ECO:0000313" key="1">
    <source>
        <dbReference type="EMBL" id="KAJ7339753.1"/>
    </source>
</evidence>
<dbReference type="EMBL" id="JARIHO010000027">
    <property type="protein sequence ID" value="KAJ7339753.1"/>
    <property type="molecule type" value="Genomic_DNA"/>
</dbReference>
<sequence>MVKLALPDNLAPVLPCCPKVRTLTTCNRRYSYWIVYPDIAGQLFITAKHYFNHIYTINNLPLWAEVIRYTRASSLSDMCLHAAIFGYMGSTERSRRSPHGVGTQCLGGNRLESALVIRDRRYPVAPLEEIILAAESILRISKAPHQKEIRIQHLERAASDSDDIIREESVFVVGGSQ</sequence>
<evidence type="ECO:0000313" key="2">
    <source>
        <dbReference type="Proteomes" id="UP001218218"/>
    </source>
</evidence>
<gene>
    <name evidence="1" type="ORF">DFH08DRAFT_812133</name>
</gene>
<name>A0AAD6ZU14_9AGAR</name>
<protein>
    <submittedName>
        <fullName evidence="1">Uncharacterized protein</fullName>
    </submittedName>
</protein>
<comment type="caution">
    <text evidence="1">The sequence shown here is derived from an EMBL/GenBank/DDBJ whole genome shotgun (WGS) entry which is preliminary data.</text>
</comment>
<keyword evidence="2" id="KW-1185">Reference proteome</keyword>
<dbReference type="Proteomes" id="UP001218218">
    <property type="component" value="Unassembled WGS sequence"/>
</dbReference>
<accession>A0AAD6ZU14</accession>